<organism evidence="3 6">
    <name type="scientific">Enterocloster aldenensis</name>
    <dbReference type="NCBI Taxonomy" id="358742"/>
    <lineage>
        <taxon>Bacteria</taxon>
        <taxon>Bacillati</taxon>
        <taxon>Bacillota</taxon>
        <taxon>Clostridia</taxon>
        <taxon>Lachnospirales</taxon>
        <taxon>Lachnospiraceae</taxon>
        <taxon>Enterocloster</taxon>
    </lineage>
</organism>
<dbReference type="GeneID" id="97204411"/>
<dbReference type="Pfam" id="PF03401">
    <property type="entry name" value="TctC"/>
    <property type="match status" value="1"/>
</dbReference>
<evidence type="ECO:0000313" key="6">
    <source>
        <dbReference type="Proteomes" id="UP001299608"/>
    </source>
</evidence>
<comment type="caution">
    <text evidence="3">The sequence shown here is derived from an EMBL/GenBank/DDBJ whole genome shotgun (WGS) entry which is preliminary data.</text>
</comment>
<dbReference type="PANTHER" id="PTHR42928:SF5">
    <property type="entry name" value="BLR1237 PROTEIN"/>
    <property type="match status" value="1"/>
</dbReference>
<dbReference type="AlphaFoldDB" id="A0AAX1SQP6"/>
<gene>
    <name evidence="4" type="ORF">G5B36_02995</name>
    <name evidence="3" type="ORF">L0N08_08970</name>
</gene>
<dbReference type="InterPro" id="IPR042100">
    <property type="entry name" value="Bug_dom1"/>
</dbReference>
<dbReference type="EMBL" id="JAAITT010000003">
    <property type="protein sequence ID" value="NSJ47667.1"/>
    <property type="molecule type" value="Genomic_DNA"/>
</dbReference>
<feature type="chain" id="PRO_5043298103" evidence="2">
    <location>
        <begin position="20"/>
        <end position="342"/>
    </location>
</feature>
<sequence>MKNKKSLMAVAGIVVVALAAGVIYQQTGNKTDKYPSRDINMVVPWNPGGSTDLTGRALADAMGKSMGTNIVVTNTPGSGGSVGSLTVQKAEKDGYNILANGMLALTAMPVLGYTETTQKDWDFYLATFTPNVLAVRKDSPYQTAQELLDAMKANPDSITDGTGGMGSGGHLGIEVLCAETGLTYKHVPYEGGGKAITAALAGEVDFTSQLLVEMQDMFISGDMRALANFTAEDITLENGTVIPSILQFVPSLESKLPMGETTGIAVPKGEPDYVLEALDKAFDEALKSEDFLKFCETKGFIVNGMGRQEAAAYVDKLASTVTWTLYDCGVAAISPEEFGISR</sequence>
<dbReference type="SUPFAM" id="SSF53850">
    <property type="entry name" value="Periplasmic binding protein-like II"/>
    <property type="match status" value="1"/>
</dbReference>
<dbReference type="PANTHER" id="PTHR42928">
    <property type="entry name" value="TRICARBOXYLATE-BINDING PROTEIN"/>
    <property type="match status" value="1"/>
</dbReference>
<evidence type="ECO:0000313" key="4">
    <source>
        <dbReference type="EMBL" id="NSJ47667.1"/>
    </source>
</evidence>
<evidence type="ECO:0000313" key="3">
    <source>
        <dbReference type="EMBL" id="MCG4745537.1"/>
    </source>
</evidence>
<reference evidence="4" key="2">
    <citation type="submission" date="2020-02" db="EMBL/GenBank/DDBJ databases">
        <authorList>
            <person name="Littmann E."/>
            <person name="Sorbara M."/>
        </authorList>
    </citation>
    <scope>NUCLEOTIDE SEQUENCE</scope>
    <source>
        <strain evidence="4">MSK.1.17</strain>
    </source>
</reference>
<dbReference type="Proteomes" id="UP001299608">
    <property type="component" value="Unassembled WGS sequence"/>
</dbReference>
<name>A0AAX1SQP6_9FIRM</name>
<evidence type="ECO:0000256" key="2">
    <source>
        <dbReference type="SAM" id="SignalP"/>
    </source>
</evidence>
<dbReference type="Proteomes" id="UP000669239">
    <property type="component" value="Unassembled WGS sequence"/>
</dbReference>
<dbReference type="EMBL" id="JAKNGE010000009">
    <property type="protein sequence ID" value="MCG4745537.1"/>
    <property type="molecule type" value="Genomic_DNA"/>
</dbReference>
<dbReference type="InterPro" id="IPR005064">
    <property type="entry name" value="BUG"/>
</dbReference>
<reference evidence="3" key="3">
    <citation type="submission" date="2022-01" db="EMBL/GenBank/DDBJ databases">
        <title>Collection of gut derived symbiotic bacterial strains cultured from healthy donors.</title>
        <authorList>
            <person name="Lin H."/>
            <person name="Kohout C."/>
            <person name="Waligurski E."/>
            <person name="Pamer E.G."/>
        </authorList>
    </citation>
    <scope>NUCLEOTIDE SEQUENCE</scope>
    <source>
        <strain evidence="3">DFI.6.55</strain>
    </source>
</reference>
<evidence type="ECO:0000256" key="1">
    <source>
        <dbReference type="ARBA" id="ARBA00006987"/>
    </source>
</evidence>
<evidence type="ECO:0000313" key="5">
    <source>
        <dbReference type="Proteomes" id="UP000669239"/>
    </source>
</evidence>
<dbReference type="Gene3D" id="3.40.190.10">
    <property type="entry name" value="Periplasmic binding protein-like II"/>
    <property type="match status" value="1"/>
</dbReference>
<feature type="signal peptide" evidence="2">
    <location>
        <begin position="1"/>
        <end position="19"/>
    </location>
</feature>
<keyword evidence="2" id="KW-0732">Signal</keyword>
<dbReference type="PIRSF" id="PIRSF017082">
    <property type="entry name" value="YflP"/>
    <property type="match status" value="1"/>
</dbReference>
<accession>A0AAX1SQP6</accession>
<keyword evidence="5" id="KW-1185">Reference proteome</keyword>
<dbReference type="CDD" id="cd07012">
    <property type="entry name" value="PBP2_Bug_TTT"/>
    <property type="match status" value="1"/>
</dbReference>
<proteinExistence type="inferred from homology"/>
<comment type="similarity">
    <text evidence="1">Belongs to the UPF0065 (bug) family.</text>
</comment>
<protein>
    <submittedName>
        <fullName evidence="3">Tripartite tricarboxylate transporter substrate binding protein</fullName>
    </submittedName>
</protein>
<dbReference type="Gene3D" id="3.40.190.150">
    <property type="entry name" value="Bordetella uptake gene, domain 1"/>
    <property type="match status" value="1"/>
</dbReference>
<dbReference type="RefSeq" id="WP_117556488.1">
    <property type="nucleotide sequence ID" value="NZ_BAABZL010000001.1"/>
</dbReference>
<reference evidence="4 5" key="1">
    <citation type="journal article" date="2020" name="Cell Host Microbe">
        <title>Functional and Genomic Variation between Human-Derived Isolates of Lachnospiraceae Reveals Inter- and Intra-Species Diversity.</title>
        <authorList>
            <person name="Sorbara M.T."/>
            <person name="Littmann E.R."/>
            <person name="Fontana E."/>
            <person name="Moody T.U."/>
            <person name="Kohout C.E."/>
            <person name="Gjonbalaj M."/>
            <person name="Eaton V."/>
            <person name="Seok R."/>
            <person name="Leiner I.M."/>
            <person name="Pamer E.G."/>
        </authorList>
    </citation>
    <scope>NUCLEOTIDE SEQUENCE [LARGE SCALE GENOMIC DNA]</scope>
    <source>
        <strain evidence="4 5">MSK.1.17</strain>
    </source>
</reference>